<evidence type="ECO:0000256" key="9">
    <source>
        <dbReference type="SAM" id="Phobius"/>
    </source>
</evidence>
<keyword evidence="7 9" id="KW-0472">Membrane</keyword>
<keyword evidence="6 9" id="KW-1133">Transmembrane helix</keyword>
<feature type="transmembrane region" description="Helical" evidence="9">
    <location>
        <begin position="441"/>
        <end position="461"/>
    </location>
</feature>
<feature type="region of interest" description="Disordered" evidence="8">
    <location>
        <begin position="1"/>
        <end position="21"/>
    </location>
</feature>
<name>A0A3L8NYE3_9ACTN</name>
<dbReference type="PANTHER" id="PTHR33908:SF11">
    <property type="entry name" value="MEMBRANE PROTEIN"/>
    <property type="match status" value="1"/>
</dbReference>
<evidence type="ECO:0000256" key="2">
    <source>
        <dbReference type="ARBA" id="ARBA00022475"/>
    </source>
</evidence>
<evidence type="ECO:0000256" key="6">
    <source>
        <dbReference type="ARBA" id="ARBA00022989"/>
    </source>
</evidence>
<dbReference type="Pfam" id="PF02366">
    <property type="entry name" value="PMT"/>
    <property type="match status" value="1"/>
</dbReference>
<feature type="transmembrane region" description="Helical" evidence="9">
    <location>
        <begin position="467"/>
        <end position="485"/>
    </location>
</feature>
<gene>
    <name evidence="11" type="ORF">D9V37_19100</name>
</gene>
<keyword evidence="3" id="KW-0328">Glycosyltransferase</keyword>
<dbReference type="InterPro" id="IPR050297">
    <property type="entry name" value="LipidA_mod_glycosyltrf_83"/>
</dbReference>
<feature type="transmembrane region" description="Helical" evidence="9">
    <location>
        <begin position="111"/>
        <end position="133"/>
    </location>
</feature>
<keyword evidence="5 9" id="KW-0812">Transmembrane</keyword>
<evidence type="ECO:0000256" key="3">
    <source>
        <dbReference type="ARBA" id="ARBA00022676"/>
    </source>
</evidence>
<keyword evidence="2" id="KW-1003">Cell membrane</keyword>
<dbReference type="EMBL" id="RDBE01000010">
    <property type="protein sequence ID" value="RLV48180.1"/>
    <property type="molecule type" value="Genomic_DNA"/>
</dbReference>
<feature type="transmembrane region" description="Helical" evidence="9">
    <location>
        <begin position="163"/>
        <end position="181"/>
    </location>
</feature>
<accession>A0A3L8NYE3</accession>
<dbReference type="Proteomes" id="UP000281708">
    <property type="component" value="Unassembled WGS sequence"/>
</dbReference>
<dbReference type="PANTHER" id="PTHR33908">
    <property type="entry name" value="MANNOSYLTRANSFERASE YKCB-RELATED"/>
    <property type="match status" value="1"/>
</dbReference>
<evidence type="ECO:0000256" key="1">
    <source>
        <dbReference type="ARBA" id="ARBA00004651"/>
    </source>
</evidence>
<comment type="caution">
    <text evidence="11">The sequence shown here is derived from an EMBL/GenBank/DDBJ whole genome shotgun (WGS) entry which is preliminary data.</text>
</comment>
<dbReference type="InterPro" id="IPR003342">
    <property type="entry name" value="ArnT-like_N"/>
</dbReference>
<feature type="transmembrane region" description="Helical" evidence="9">
    <location>
        <begin position="415"/>
        <end position="434"/>
    </location>
</feature>
<dbReference type="AlphaFoldDB" id="A0A3L8NYE3"/>
<reference evidence="11 12" key="1">
    <citation type="submission" date="2018-10" db="EMBL/GenBank/DDBJ databases">
        <title>Marmoricola sp. 4Q3S-7 whole genome shotgun sequence.</title>
        <authorList>
            <person name="Li F."/>
        </authorList>
    </citation>
    <scope>NUCLEOTIDE SEQUENCE [LARGE SCALE GENOMIC DNA]</scope>
    <source>
        <strain evidence="11 12">4Q3S-7</strain>
    </source>
</reference>
<feature type="compositionally biased region" description="Basic and acidic residues" evidence="8">
    <location>
        <begin position="1"/>
        <end position="13"/>
    </location>
</feature>
<dbReference type="GO" id="GO:0009103">
    <property type="term" value="P:lipopolysaccharide biosynthetic process"/>
    <property type="evidence" value="ECO:0007669"/>
    <property type="project" value="UniProtKB-ARBA"/>
</dbReference>
<dbReference type="GO" id="GO:0006493">
    <property type="term" value="P:protein O-linked glycosylation"/>
    <property type="evidence" value="ECO:0007669"/>
    <property type="project" value="InterPro"/>
</dbReference>
<dbReference type="GO" id="GO:0016763">
    <property type="term" value="F:pentosyltransferase activity"/>
    <property type="evidence" value="ECO:0007669"/>
    <property type="project" value="TreeGrafter"/>
</dbReference>
<evidence type="ECO:0000256" key="5">
    <source>
        <dbReference type="ARBA" id="ARBA00022692"/>
    </source>
</evidence>
<evidence type="ECO:0000313" key="12">
    <source>
        <dbReference type="Proteomes" id="UP000281708"/>
    </source>
</evidence>
<evidence type="ECO:0000256" key="7">
    <source>
        <dbReference type="ARBA" id="ARBA00023136"/>
    </source>
</evidence>
<keyword evidence="12" id="KW-1185">Reference proteome</keyword>
<feature type="compositionally biased region" description="Basic and acidic residues" evidence="8">
    <location>
        <begin position="500"/>
        <end position="509"/>
    </location>
</feature>
<evidence type="ECO:0000256" key="4">
    <source>
        <dbReference type="ARBA" id="ARBA00022679"/>
    </source>
</evidence>
<evidence type="ECO:0000259" key="10">
    <source>
        <dbReference type="Pfam" id="PF02366"/>
    </source>
</evidence>
<evidence type="ECO:0000313" key="11">
    <source>
        <dbReference type="EMBL" id="RLV48180.1"/>
    </source>
</evidence>
<keyword evidence="4 11" id="KW-0808">Transferase</keyword>
<dbReference type="GO" id="GO:0005886">
    <property type="term" value="C:plasma membrane"/>
    <property type="evidence" value="ECO:0007669"/>
    <property type="project" value="UniProtKB-SubCell"/>
</dbReference>
<proteinExistence type="predicted"/>
<protein>
    <submittedName>
        <fullName evidence="11">Phospholipid carrier-dependent glycosyltransferase</fullName>
    </submittedName>
</protein>
<feature type="transmembrane region" description="Helical" evidence="9">
    <location>
        <begin position="49"/>
        <end position="69"/>
    </location>
</feature>
<feature type="domain" description="ArnT-like N-terminal" evidence="10">
    <location>
        <begin position="110"/>
        <end position="223"/>
    </location>
</feature>
<feature type="transmembrane region" description="Helical" evidence="9">
    <location>
        <begin position="210"/>
        <end position="226"/>
    </location>
</feature>
<feature type="region of interest" description="Disordered" evidence="8">
    <location>
        <begin position="490"/>
        <end position="509"/>
    </location>
</feature>
<evidence type="ECO:0000256" key="8">
    <source>
        <dbReference type="SAM" id="MobiDB-lite"/>
    </source>
</evidence>
<sequence>MQHAVEQRQRERAAPGGDQGAARVGEELAQHEAQPREAGYGADVRRHRLFLVALLVGALVRVLVTIGFWPGLVFSDGPTYLGWLDYGLPWLARPVGYSAVLEALSRLASPIVLVVLLQHVLGLIEGVLVYAVLRRWEVSARTATLAALPVLLDGMQLALEQSVLSDTVFVFVLVLAVAVLARRRRPGPGAAAAAGLLLGLATVVRVAGEPTVLAAVLFCLLAAAGWRRRLLTSAVLVVAFVAPLAGYATWFHAYHDRWAISEVSGRSLYMRTTTFVDCRQLTDLPTYERTLCPDEPLGQRLDPTDYGWHSPDAYAGIEVPAGMTRDQVFRDFALRAIRAQPGDYARTVLRDAALLLSPTRGDAYEYDTAHKWLLSTYAHHDLSARSRQAYTDHGAPQLRPRQPVADVMAGYQHVVYLWGPLVGALVLTALAGLVRRRRNVPLVLLTLALGVGLTLLPILSLEFIWRYSLPLLPFVPMAAAAAWPARSADRVAQQDDPVVEDARLQRSQG</sequence>
<comment type="subcellular location">
    <subcellularLocation>
        <location evidence="1">Cell membrane</location>
        <topology evidence="1">Multi-pass membrane protein</topology>
    </subcellularLocation>
</comment>
<feature type="transmembrane region" description="Helical" evidence="9">
    <location>
        <begin position="233"/>
        <end position="253"/>
    </location>
</feature>
<dbReference type="GO" id="GO:0000030">
    <property type="term" value="F:mannosyltransferase activity"/>
    <property type="evidence" value="ECO:0007669"/>
    <property type="project" value="InterPro"/>
</dbReference>
<organism evidence="11 12">
    <name type="scientific">Nocardioides mangrovicus</name>
    <dbReference type="NCBI Taxonomy" id="2478913"/>
    <lineage>
        <taxon>Bacteria</taxon>
        <taxon>Bacillati</taxon>
        <taxon>Actinomycetota</taxon>
        <taxon>Actinomycetes</taxon>
        <taxon>Propionibacteriales</taxon>
        <taxon>Nocardioidaceae</taxon>
        <taxon>Nocardioides</taxon>
    </lineage>
</organism>